<name>A0A2J8L6R7_PANTR</name>
<comment type="subcellular location">
    <subcellularLocation>
        <location evidence="1">Nucleus</location>
    </subcellularLocation>
</comment>
<evidence type="ECO:0000313" key="4">
    <source>
        <dbReference type="EMBL" id="PNI42952.1"/>
    </source>
</evidence>
<evidence type="ECO:0000256" key="1">
    <source>
        <dbReference type="ARBA" id="ARBA00004123"/>
    </source>
</evidence>
<dbReference type="Gene3D" id="2.40.50.40">
    <property type="match status" value="1"/>
</dbReference>
<proteinExistence type="predicted"/>
<dbReference type="Pfam" id="PF00385">
    <property type="entry name" value="Chromo"/>
    <property type="match status" value="1"/>
</dbReference>
<feature type="domain" description="Chromo" evidence="3">
    <location>
        <begin position="1"/>
        <end position="65"/>
    </location>
</feature>
<protein>
    <submittedName>
        <fullName evidence="4">CHD2 isoform 16</fullName>
    </submittedName>
</protein>
<dbReference type="PROSITE" id="PS00598">
    <property type="entry name" value="CHROMO_1"/>
    <property type="match status" value="1"/>
</dbReference>
<comment type="caution">
    <text evidence="4">The sequence shown here is derived from an EMBL/GenBank/DDBJ whole genome shotgun (WGS) entry which is preliminary data.</text>
</comment>
<evidence type="ECO:0000259" key="3">
    <source>
        <dbReference type="PROSITE" id="PS50013"/>
    </source>
</evidence>
<dbReference type="PROSITE" id="PS50013">
    <property type="entry name" value="CHROMO_2"/>
    <property type="match status" value="1"/>
</dbReference>
<dbReference type="GO" id="GO:0005634">
    <property type="term" value="C:nucleus"/>
    <property type="evidence" value="ECO:0007669"/>
    <property type="project" value="UniProtKB-SubCell"/>
</dbReference>
<dbReference type="SUPFAM" id="SSF54160">
    <property type="entry name" value="Chromo domain-like"/>
    <property type="match status" value="1"/>
</dbReference>
<dbReference type="Proteomes" id="UP000236370">
    <property type="component" value="Unassembled WGS sequence"/>
</dbReference>
<dbReference type="InterPro" id="IPR016197">
    <property type="entry name" value="Chromo-like_dom_sf"/>
</dbReference>
<sequence length="70" mass="8105">TLGQTDFPAHSRKPAPSNEPEYLCKWMGLPYSECSWEDEALIGKKFQNCIDSFHSRNNSKTIPTRECKVW</sequence>
<accession>A0A2J8L6R7</accession>
<dbReference type="SMART" id="SM00298">
    <property type="entry name" value="CHROMO"/>
    <property type="match status" value="1"/>
</dbReference>
<dbReference type="EMBL" id="NBAG03000308">
    <property type="protein sequence ID" value="PNI42952.1"/>
    <property type="molecule type" value="Genomic_DNA"/>
</dbReference>
<dbReference type="InterPro" id="IPR023779">
    <property type="entry name" value="Chromodomain_CS"/>
</dbReference>
<gene>
    <name evidence="4" type="ORF">CK820_G0032409</name>
</gene>
<keyword evidence="2" id="KW-0539">Nucleus</keyword>
<dbReference type="FunFam" id="2.40.50.40:FF:000014">
    <property type="entry name" value="Chromodomain-helicase-DNA-binding protein 2 isoform 1"/>
    <property type="match status" value="1"/>
</dbReference>
<dbReference type="AlphaFoldDB" id="A0A2J8L6R7"/>
<dbReference type="InterPro" id="IPR000953">
    <property type="entry name" value="Chromo/chromo_shadow_dom"/>
</dbReference>
<dbReference type="InterPro" id="IPR023780">
    <property type="entry name" value="Chromo_domain"/>
</dbReference>
<organism evidence="4 5">
    <name type="scientific">Pan troglodytes</name>
    <name type="common">Chimpanzee</name>
    <dbReference type="NCBI Taxonomy" id="9598"/>
    <lineage>
        <taxon>Eukaryota</taxon>
        <taxon>Metazoa</taxon>
        <taxon>Chordata</taxon>
        <taxon>Craniata</taxon>
        <taxon>Vertebrata</taxon>
        <taxon>Euteleostomi</taxon>
        <taxon>Mammalia</taxon>
        <taxon>Eutheria</taxon>
        <taxon>Euarchontoglires</taxon>
        <taxon>Primates</taxon>
        <taxon>Haplorrhini</taxon>
        <taxon>Catarrhini</taxon>
        <taxon>Hominidae</taxon>
        <taxon>Pan</taxon>
    </lineage>
</organism>
<evidence type="ECO:0000313" key="5">
    <source>
        <dbReference type="Proteomes" id="UP000236370"/>
    </source>
</evidence>
<evidence type="ECO:0000256" key="2">
    <source>
        <dbReference type="ARBA" id="ARBA00023242"/>
    </source>
</evidence>
<feature type="non-terminal residue" evidence="4">
    <location>
        <position position="1"/>
    </location>
</feature>
<reference evidence="4 5" key="1">
    <citation type="submission" date="2017-12" db="EMBL/GenBank/DDBJ databases">
        <title>High-resolution comparative analysis of great ape genomes.</title>
        <authorList>
            <person name="Pollen A."/>
            <person name="Hastie A."/>
            <person name="Hormozdiari F."/>
            <person name="Dougherty M."/>
            <person name="Liu R."/>
            <person name="Chaisson M."/>
            <person name="Hoppe E."/>
            <person name="Hill C."/>
            <person name="Pang A."/>
            <person name="Hillier L."/>
            <person name="Baker C."/>
            <person name="Armstrong J."/>
            <person name="Shendure J."/>
            <person name="Paten B."/>
            <person name="Wilson R."/>
            <person name="Chao H."/>
            <person name="Schneider V."/>
            <person name="Ventura M."/>
            <person name="Kronenberg Z."/>
            <person name="Murali S."/>
            <person name="Gordon D."/>
            <person name="Cantsilieris S."/>
            <person name="Munson K."/>
            <person name="Nelson B."/>
            <person name="Raja A."/>
            <person name="Underwood J."/>
            <person name="Diekhans M."/>
            <person name="Fiddes I."/>
            <person name="Haussler D."/>
            <person name="Eichler E."/>
        </authorList>
    </citation>
    <scope>NUCLEOTIDE SEQUENCE [LARGE SCALE GENOMIC DNA]</scope>
    <source>
        <strain evidence="4">Yerkes chimp pedigree #C0471</strain>
    </source>
</reference>